<evidence type="ECO:0000313" key="2">
    <source>
        <dbReference type="Proteomes" id="UP000050164"/>
    </source>
</evidence>
<dbReference type="AlphaFoldDB" id="A0A655ALS3"/>
<accession>A0A655ALS3</accession>
<proteinExistence type="predicted"/>
<dbReference type="EMBL" id="CNFT01001773">
    <property type="protein sequence ID" value="CKT60896.1"/>
    <property type="molecule type" value="Genomic_DNA"/>
</dbReference>
<reference evidence="1 2" key="1">
    <citation type="submission" date="2015-03" db="EMBL/GenBank/DDBJ databases">
        <authorList>
            <consortium name="Pathogen Informatics"/>
        </authorList>
    </citation>
    <scope>NUCLEOTIDE SEQUENCE [LARGE SCALE GENOMIC DNA]</scope>
    <source>
        <strain evidence="1 2">Bir 185</strain>
    </source>
</reference>
<name>A0A655ALS3_MYCTX</name>
<protein>
    <submittedName>
        <fullName evidence="1">Uncharacterized protein</fullName>
    </submittedName>
</protein>
<dbReference type="Proteomes" id="UP000050164">
    <property type="component" value="Unassembled WGS sequence"/>
</dbReference>
<organism evidence="1 2">
    <name type="scientific">Mycobacterium tuberculosis</name>
    <dbReference type="NCBI Taxonomy" id="1773"/>
    <lineage>
        <taxon>Bacteria</taxon>
        <taxon>Bacillati</taxon>
        <taxon>Actinomycetota</taxon>
        <taxon>Actinomycetes</taxon>
        <taxon>Mycobacteriales</taxon>
        <taxon>Mycobacteriaceae</taxon>
        <taxon>Mycobacterium</taxon>
        <taxon>Mycobacterium tuberculosis complex</taxon>
    </lineage>
</organism>
<sequence>MGCGGGGDGDVPGIATGVVGEPNGEHRHRCFRGDFGGPAFAIHTNGDYPCRVVADSGIE</sequence>
<evidence type="ECO:0000313" key="1">
    <source>
        <dbReference type="EMBL" id="CKT60896.1"/>
    </source>
</evidence>
<gene>
    <name evidence="1" type="ORF">ERS027659_04635</name>
</gene>